<dbReference type="EMBL" id="JF284476">
    <property type="protein sequence ID" value="AEL23022.1"/>
    <property type="molecule type" value="mRNA"/>
</dbReference>
<sequence length="147" mass="15483">MMEVGWIFCFTRSSADFSNSAAMMTTLVVPSPTSSSCNCANSTKTRAAGCSTSNNFKIVAPSLVTVTSPTSSTIILSSPSGPRELLTMLATELAAITFSVLTDVPEVLFPWMLNTESAVILYINSWLVLTTWCVCGDAGALVATLPA</sequence>
<reference evidence="1" key="1">
    <citation type="journal article" date="2011" name="Dev. Comp. Immunol.">
        <title>Differential gene expression profile from haematopoietic tissue stem cells of red claw crayfish, Cherax quadricarinatus, in response to WSSV infection.</title>
        <authorList>
            <person name="Liu H.P."/>
            <person name="Chen R.Y."/>
            <person name="Zhang Q.X."/>
            <person name="Peng H."/>
            <person name="Wang K.J."/>
        </authorList>
    </citation>
    <scope>NUCLEOTIDE SEQUENCE</scope>
</reference>
<proteinExistence type="evidence at transcript level"/>
<organism evidence="1">
    <name type="scientific">Cherax quadricarinatus</name>
    <name type="common">Australian red claw crayfish</name>
    <dbReference type="NCBI Taxonomy" id="27406"/>
    <lineage>
        <taxon>Eukaryota</taxon>
        <taxon>Metazoa</taxon>
        <taxon>Ecdysozoa</taxon>
        <taxon>Arthropoda</taxon>
        <taxon>Crustacea</taxon>
        <taxon>Multicrustacea</taxon>
        <taxon>Malacostraca</taxon>
        <taxon>Eumalacostraca</taxon>
        <taxon>Eucarida</taxon>
        <taxon>Decapoda</taxon>
        <taxon>Pleocyemata</taxon>
        <taxon>Astacidea</taxon>
        <taxon>Parastacoidea</taxon>
        <taxon>Parastacidae</taxon>
        <taxon>Cherax</taxon>
    </lineage>
</organism>
<dbReference type="AlphaFoldDB" id="G0ZJ25"/>
<accession>G0ZJ25</accession>
<protein>
    <submittedName>
        <fullName evidence="1">T-complex protein 1 subunit alpha</fullName>
    </submittedName>
</protein>
<evidence type="ECO:0000313" key="1">
    <source>
        <dbReference type="EMBL" id="AEL23022.1"/>
    </source>
</evidence>
<feature type="non-terminal residue" evidence="1">
    <location>
        <position position="147"/>
    </location>
</feature>
<reference evidence="1" key="2">
    <citation type="submission" date="2011-02" db="EMBL/GenBank/DDBJ databases">
        <authorList>
            <person name="Liu H.-P."/>
            <person name="Chen R.-Y."/>
            <person name="Zhang Q.-X."/>
            <person name="Peng H."/>
            <person name="Wang K.-J."/>
        </authorList>
    </citation>
    <scope>NUCLEOTIDE SEQUENCE</scope>
</reference>
<name>G0ZJ25_CHEQU</name>